<protein>
    <submittedName>
        <fullName evidence="6">NTE family protein</fullName>
    </submittedName>
</protein>
<evidence type="ECO:0000256" key="3">
    <source>
        <dbReference type="ARBA" id="ARBA00023098"/>
    </source>
</evidence>
<evidence type="ECO:0000256" key="2">
    <source>
        <dbReference type="ARBA" id="ARBA00022963"/>
    </source>
</evidence>
<dbReference type="InterPro" id="IPR050301">
    <property type="entry name" value="NTE"/>
</dbReference>
<evidence type="ECO:0000313" key="6">
    <source>
        <dbReference type="EMBL" id="MBB3809370.1"/>
    </source>
</evidence>
<dbReference type="GO" id="GO:0016787">
    <property type="term" value="F:hydrolase activity"/>
    <property type="evidence" value="ECO:0007669"/>
    <property type="project" value="UniProtKB-UniRule"/>
</dbReference>
<feature type="domain" description="PNPLA" evidence="5">
    <location>
        <begin position="21"/>
        <end position="219"/>
    </location>
</feature>
<feature type="short sequence motif" description="GXSXG" evidence="4">
    <location>
        <begin position="53"/>
        <end position="57"/>
    </location>
</feature>
<dbReference type="GO" id="GO:0016042">
    <property type="term" value="P:lipid catabolic process"/>
    <property type="evidence" value="ECO:0007669"/>
    <property type="project" value="UniProtKB-UniRule"/>
</dbReference>
<dbReference type="Pfam" id="PF01734">
    <property type="entry name" value="Patatin"/>
    <property type="match status" value="1"/>
</dbReference>
<dbReference type="PANTHER" id="PTHR14226:SF78">
    <property type="entry name" value="SLR0060 PROTEIN"/>
    <property type="match status" value="1"/>
</dbReference>
<dbReference type="EMBL" id="JACICC010000003">
    <property type="protein sequence ID" value="MBB3809370.1"/>
    <property type="molecule type" value="Genomic_DNA"/>
</dbReference>
<keyword evidence="3 4" id="KW-0443">Lipid metabolism</keyword>
<dbReference type="AlphaFoldDB" id="A0A7W5Z3X4"/>
<sequence>MTTIGSDIVRGTVEDPLGVDLAFQGGGSHGAFTWGVAETILDDPTLKIESISGTSAGAMNAAALAYGYVLNGREGAKAAMENFWRKVSEAARFSPLQRAPLDVLQGNWTLDNSPGYVFYDLASRLFSPYDLNPSNLNPLRDILEESIDFERLRQAPIKVFINTTNVRTGLPRVFRNHELTADVLLASACLPLVHQAVEIDGDAYWDGGFSGNPLLTPIVRESDARDTIIVQINPIERPGVPRTARDILNRLNEIAFNASLKKELRAIAMFTRLLREEGELEHVTWAEEWADMRIHRITTPLLTKLGASSKMNAEWEFLTLLREEGNVTTRAFLREHRGDLGVRSTYDIDELLHNILEQA</sequence>
<dbReference type="SUPFAM" id="SSF52151">
    <property type="entry name" value="FabD/lysophospholipase-like"/>
    <property type="match status" value="1"/>
</dbReference>
<evidence type="ECO:0000313" key="7">
    <source>
        <dbReference type="Proteomes" id="UP000537592"/>
    </source>
</evidence>
<dbReference type="InterPro" id="IPR016035">
    <property type="entry name" value="Acyl_Trfase/lysoPLipase"/>
</dbReference>
<keyword evidence="2 4" id="KW-0442">Lipid degradation</keyword>
<feature type="active site" description="Proton acceptor" evidence="4">
    <location>
        <position position="206"/>
    </location>
</feature>
<reference evidence="6 7" key="1">
    <citation type="submission" date="2020-08" db="EMBL/GenBank/DDBJ databases">
        <title>Genomic Encyclopedia of Type Strains, Phase IV (KMG-IV): sequencing the most valuable type-strain genomes for metagenomic binning, comparative biology and taxonomic classification.</title>
        <authorList>
            <person name="Goeker M."/>
        </authorList>
    </citation>
    <scope>NUCLEOTIDE SEQUENCE [LARGE SCALE GENOMIC DNA]</scope>
    <source>
        <strain evidence="6 7">DSM 28760</strain>
    </source>
</reference>
<comment type="caution">
    <text evidence="6">The sequence shown here is derived from an EMBL/GenBank/DDBJ whole genome shotgun (WGS) entry which is preliminary data.</text>
</comment>
<keyword evidence="7" id="KW-1185">Reference proteome</keyword>
<feature type="active site" description="Nucleophile" evidence="4">
    <location>
        <position position="55"/>
    </location>
</feature>
<feature type="short sequence motif" description="DGA/G" evidence="4">
    <location>
        <begin position="206"/>
        <end position="208"/>
    </location>
</feature>
<gene>
    <name evidence="6" type="ORF">FHS81_001452</name>
</gene>
<feature type="short sequence motif" description="GXGXXG" evidence="4">
    <location>
        <begin position="25"/>
        <end position="30"/>
    </location>
</feature>
<dbReference type="RefSeq" id="WP_183751422.1">
    <property type="nucleotide sequence ID" value="NZ_JACICC010000003.1"/>
</dbReference>
<accession>A0A7W5Z3X4</accession>
<dbReference type="InterPro" id="IPR002641">
    <property type="entry name" value="PNPLA_dom"/>
</dbReference>
<proteinExistence type="predicted"/>
<dbReference type="PANTHER" id="PTHR14226">
    <property type="entry name" value="NEUROPATHY TARGET ESTERASE/SWISS CHEESE D.MELANOGASTER"/>
    <property type="match status" value="1"/>
</dbReference>
<keyword evidence="1 4" id="KW-0378">Hydrolase</keyword>
<dbReference type="Gene3D" id="3.40.1090.10">
    <property type="entry name" value="Cytosolic phospholipase A2 catalytic domain"/>
    <property type="match status" value="2"/>
</dbReference>
<dbReference type="Proteomes" id="UP000537592">
    <property type="component" value="Unassembled WGS sequence"/>
</dbReference>
<evidence type="ECO:0000256" key="1">
    <source>
        <dbReference type="ARBA" id="ARBA00022801"/>
    </source>
</evidence>
<evidence type="ECO:0000256" key="4">
    <source>
        <dbReference type="PROSITE-ProRule" id="PRU01161"/>
    </source>
</evidence>
<evidence type="ECO:0000259" key="5">
    <source>
        <dbReference type="PROSITE" id="PS51635"/>
    </source>
</evidence>
<dbReference type="PROSITE" id="PS51635">
    <property type="entry name" value="PNPLA"/>
    <property type="match status" value="1"/>
</dbReference>
<name>A0A7W5Z3X4_9HYPH</name>
<organism evidence="6 7">
    <name type="scientific">Pseudochelatococcus contaminans</name>
    <dbReference type="NCBI Taxonomy" id="1538103"/>
    <lineage>
        <taxon>Bacteria</taxon>
        <taxon>Pseudomonadati</taxon>
        <taxon>Pseudomonadota</taxon>
        <taxon>Alphaproteobacteria</taxon>
        <taxon>Hyphomicrobiales</taxon>
        <taxon>Chelatococcaceae</taxon>
        <taxon>Pseudochelatococcus</taxon>
    </lineage>
</organism>